<evidence type="ECO:0000256" key="1">
    <source>
        <dbReference type="SAM" id="Phobius"/>
    </source>
</evidence>
<keyword evidence="1" id="KW-1133">Transmembrane helix</keyword>
<accession>A0A4Q7VS71</accession>
<feature type="transmembrane region" description="Helical" evidence="1">
    <location>
        <begin position="59"/>
        <end position="81"/>
    </location>
</feature>
<feature type="transmembrane region" description="Helical" evidence="1">
    <location>
        <begin position="27"/>
        <end position="47"/>
    </location>
</feature>
<gene>
    <name evidence="3" type="ORF">EV681_1095</name>
</gene>
<sequence length="178" mass="18516">MQNKETPSPAGVTPAAPEAAAPGARPWWLGIAVIILGCICLYATTTLPATAQYAAIGPGMFVTIAGGGLLLLGILLLIQIARGERFEAQDTENATGNLPMDKRAFFTALAATIVPALTMEALGLPITAMLSFMLVARAFGSHKTLIDLITGAILGSVCWFLFSRLGLQLGGFLPLAGF</sequence>
<keyword evidence="4" id="KW-1185">Reference proteome</keyword>
<evidence type="ECO:0000259" key="2">
    <source>
        <dbReference type="Pfam" id="PF07331"/>
    </source>
</evidence>
<dbReference type="EMBL" id="SHKO01000001">
    <property type="protein sequence ID" value="RZT99312.1"/>
    <property type="molecule type" value="Genomic_DNA"/>
</dbReference>
<feature type="transmembrane region" description="Helical" evidence="1">
    <location>
        <begin position="105"/>
        <end position="132"/>
    </location>
</feature>
<reference evidence="3 4" key="1">
    <citation type="submission" date="2019-02" db="EMBL/GenBank/DDBJ databases">
        <title>Genomic Encyclopedia of Type Strains, Phase IV (KMG-IV): sequencing the most valuable type-strain genomes for metagenomic binning, comparative biology and taxonomic classification.</title>
        <authorList>
            <person name="Goeker M."/>
        </authorList>
    </citation>
    <scope>NUCLEOTIDE SEQUENCE [LARGE SCALE GENOMIC DNA]</scope>
    <source>
        <strain evidence="3 4">DSM 23814</strain>
    </source>
</reference>
<dbReference type="RefSeq" id="WP_128395723.1">
    <property type="nucleotide sequence ID" value="NZ_SHKO01000001.1"/>
</dbReference>
<organism evidence="3 4">
    <name type="scientific">Advenella incenata</name>
    <dbReference type="NCBI Taxonomy" id="267800"/>
    <lineage>
        <taxon>Bacteria</taxon>
        <taxon>Pseudomonadati</taxon>
        <taxon>Pseudomonadota</taxon>
        <taxon>Betaproteobacteria</taxon>
        <taxon>Burkholderiales</taxon>
        <taxon>Alcaligenaceae</taxon>
    </lineage>
</organism>
<protein>
    <submittedName>
        <fullName evidence="3">Putative tricarboxylic transport membrane protein</fullName>
    </submittedName>
</protein>
<dbReference type="InterPro" id="IPR009936">
    <property type="entry name" value="DUF1468"/>
</dbReference>
<keyword evidence="1" id="KW-0472">Membrane</keyword>
<feature type="domain" description="DUF1468" evidence="2">
    <location>
        <begin position="28"/>
        <end position="165"/>
    </location>
</feature>
<evidence type="ECO:0000313" key="3">
    <source>
        <dbReference type="EMBL" id="RZT99312.1"/>
    </source>
</evidence>
<feature type="transmembrane region" description="Helical" evidence="1">
    <location>
        <begin position="144"/>
        <end position="162"/>
    </location>
</feature>
<name>A0A4Q7VS71_9BURK</name>
<dbReference type="Proteomes" id="UP000293398">
    <property type="component" value="Unassembled WGS sequence"/>
</dbReference>
<comment type="caution">
    <text evidence="3">The sequence shown here is derived from an EMBL/GenBank/DDBJ whole genome shotgun (WGS) entry which is preliminary data.</text>
</comment>
<dbReference type="AlphaFoldDB" id="A0A4Q7VS71"/>
<evidence type="ECO:0000313" key="4">
    <source>
        <dbReference type="Proteomes" id="UP000293398"/>
    </source>
</evidence>
<dbReference type="Pfam" id="PF07331">
    <property type="entry name" value="TctB"/>
    <property type="match status" value="1"/>
</dbReference>
<proteinExistence type="predicted"/>
<keyword evidence="1" id="KW-0812">Transmembrane</keyword>
<dbReference type="OrthoDB" id="8684950at2"/>